<accession>L1L9V2</accession>
<dbReference type="RefSeq" id="XP_004831659.1">
    <property type="nucleotide sequence ID" value="XM_004831602.1"/>
</dbReference>
<evidence type="ECO:0000313" key="2">
    <source>
        <dbReference type="Proteomes" id="UP000031512"/>
    </source>
</evidence>
<keyword evidence="2" id="KW-1185">Reference proteome</keyword>
<dbReference type="OrthoDB" id="361779at2759"/>
<dbReference type="Proteomes" id="UP000031512">
    <property type="component" value="Unassembled WGS sequence"/>
</dbReference>
<reference evidence="1 2" key="1">
    <citation type="journal article" date="2012" name="BMC Genomics">
        <title>Comparative genomic analysis and phylogenetic position of Theileria equi.</title>
        <authorList>
            <person name="Kappmeyer L.S."/>
            <person name="Thiagarajan M."/>
            <person name="Herndon D.R."/>
            <person name="Ramsay J.D."/>
            <person name="Caler E."/>
            <person name="Djikeng A."/>
            <person name="Gillespie J.J."/>
            <person name="Lau A.O."/>
            <person name="Roalson E.H."/>
            <person name="Silva J.C."/>
            <person name="Silva M.G."/>
            <person name="Suarez C.E."/>
            <person name="Ueti M.W."/>
            <person name="Nene V.M."/>
            <person name="Mealey R.H."/>
            <person name="Knowles D.P."/>
            <person name="Brayton K.A."/>
        </authorList>
    </citation>
    <scope>NUCLEOTIDE SEQUENCE [LARGE SCALE GENOMIC DNA]</scope>
    <source>
        <strain evidence="1 2">WA</strain>
    </source>
</reference>
<organism evidence="1 2">
    <name type="scientific">Theileria equi strain WA</name>
    <dbReference type="NCBI Taxonomy" id="1537102"/>
    <lineage>
        <taxon>Eukaryota</taxon>
        <taxon>Sar</taxon>
        <taxon>Alveolata</taxon>
        <taxon>Apicomplexa</taxon>
        <taxon>Aconoidasida</taxon>
        <taxon>Piroplasmida</taxon>
        <taxon>Theileriidae</taxon>
        <taxon>Theileria</taxon>
    </lineage>
</organism>
<comment type="caution">
    <text evidence="1">The sequence shown here is derived from an EMBL/GenBank/DDBJ whole genome shotgun (WGS) entry which is preliminary data.</text>
</comment>
<evidence type="ECO:0000313" key="1">
    <source>
        <dbReference type="EMBL" id="EKX72207.1"/>
    </source>
</evidence>
<dbReference type="VEuPathDB" id="PiroplasmaDB:BEWA_046710"/>
<protein>
    <submittedName>
        <fullName evidence="1">Uncharacterized protein</fullName>
    </submittedName>
</protein>
<dbReference type="GeneID" id="15805033"/>
<name>L1L9V2_THEEQ</name>
<dbReference type="Pfam" id="PF04385">
    <property type="entry name" value="FAINT"/>
    <property type="match status" value="1"/>
</dbReference>
<dbReference type="InterPro" id="IPR007480">
    <property type="entry name" value="DUF529"/>
</dbReference>
<proteinExistence type="predicted"/>
<dbReference type="KEGG" id="beq:BEWA_046710"/>
<dbReference type="AlphaFoldDB" id="L1L9V2"/>
<dbReference type="EMBL" id="ACOU01000007">
    <property type="protein sequence ID" value="EKX72207.1"/>
    <property type="molecule type" value="Genomic_DNA"/>
</dbReference>
<sequence>MEDSVHTSEVMASIEVPMQFCYTLILGIDIVRRLVQEDVKVLKLTAKEGTSTNELTFDGQTVWEDKKKLCSSAILYLDGEKPTLAVLVTRDNKNNKQGTVYRYHDGKQWKDGNENKHKTKFGELKEKYKHTLISLNIVKPDGSNIDVHTETESGVSFKGYSLKEGHHMSSVLDGDKELWKSSGDGQKCKLVESYSKGNITIIYLETSDNSGTKSKYFEKLDGVWKEIDEEPFNEKAKTFIGESRRDGLTLDIAHPNIVLFLHESLSATKGSVIVSYLLHEDLIKALTLHESRGLLLPPGLPNSTTFCILISTRSSPGFFAGLSYILINLSCPHNSSFLGIDTLPPLSFLHILATWEECLGLSIFGPHGQTPQNHQRCCPKC</sequence>
<gene>
    <name evidence="1" type="ORF">BEWA_046710</name>
</gene>